<evidence type="ECO:0000313" key="1">
    <source>
        <dbReference type="EMBL" id="KAJ9067547.1"/>
    </source>
</evidence>
<sequence length="138" mass="14783">MQILLQSPASTASTVPASVSGLVSSSAVPAASFSVLSAPTQNKANSEDLLNMQKHNTTKTKPPTDVMIENITTKEIENNHHSADHNNFPNHATATPQCNSLRVIKATQLTSSNPTIMKMRPDATIIVPRQVHSQDSLS</sequence>
<name>A0ACC2SZM6_9FUNG</name>
<accession>A0ACC2SZM6</accession>
<organism evidence="1 2">
    <name type="scientific">Entomophthora muscae</name>
    <dbReference type="NCBI Taxonomy" id="34485"/>
    <lineage>
        <taxon>Eukaryota</taxon>
        <taxon>Fungi</taxon>
        <taxon>Fungi incertae sedis</taxon>
        <taxon>Zoopagomycota</taxon>
        <taxon>Entomophthoromycotina</taxon>
        <taxon>Entomophthoromycetes</taxon>
        <taxon>Entomophthorales</taxon>
        <taxon>Entomophthoraceae</taxon>
        <taxon>Entomophthora</taxon>
    </lineage>
</organism>
<evidence type="ECO:0000313" key="2">
    <source>
        <dbReference type="Proteomes" id="UP001165960"/>
    </source>
</evidence>
<reference evidence="1" key="1">
    <citation type="submission" date="2022-04" db="EMBL/GenBank/DDBJ databases">
        <title>Genome of the entomopathogenic fungus Entomophthora muscae.</title>
        <authorList>
            <person name="Elya C."/>
            <person name="Lovett B.R."/>
            <person name="Lee E."/>
            <person name="Macias A.M."/>
            <person name="Hajek A.E."/>
            <person name="De Bivort B.L."/>
            <person name="Kasson M.T."/>
            <person name="De Fine Licht H.H."/>
            <person name="Stajich J.E."/>
        </authorList>
    </citation>
    <scope>NUCLEOTIDE SEQUENCE</scope>
    <source>
        <strain evidence="1">Berkeley</strain>
    </source>
</reference>
<dbReference type="EMBL" id="QTSX02004003">
    <property type="protein sequence ID" value="KAJ9067547.1"/>
    <property type="molecule type" value="Genomic_DNA"/>
</dbReference>
<protein>
    <submittedName>
        <fullName evidence="1">Uncharacterized protein</fullName>
    </submittedName>
</protein>
<keyword evidence="2" id="KW-1185">Reference proteome</keyword>
<comment type="caution">
    <text evidence="1">The sequence shown here is derived from an EMBL/GenBank/DDBJ whole genome shotgun (WGS) entry which is preliminary data.</text>
</comment>
<dbReference type="Proteomes" id="UP001165960">
    <property type="component" value="Unassembled WGS sequence"/>
</dbReference>
<proteinExistence type="predicted"/>
<gene>
    <name evidence="1" type="ORF">DSO57_1038111</name>
</gene>